<reference evidence="1" key="1">
    <citation type="submission" date="2023-11" db="EMBL/GenBank/DDBJ databases">
        <authorList>
            <person name="Poullet M."/>
        </authorList>
    </citation>
    <scope>NUCLEOTIDE SEQUENCE</scope>
    <source>
        <strain evidence="1">E1834</strain>
    </source>
</reference>
<accession>A0ACB0ZXY7</accession>
<evidence type="ECO:0000313" key="2">
    <source>
        <dbReference type="Proteomes" id="UP001497535"/>
    </source>
</evidence>
<proteinExistence type="predicted"/>
<gene>
    <name evidence="1" type="ORF">MENTE1834_LOCUS31393</name>
</gene>
<evidence type="ECO:0000313" key="1">
    <source>
        <dbReference type="EMBL" id="CAK5084012.1"/>
    </source>
</evidence>
<keyword evidence="2" id="KW-1185">Reference proteome</keyword>
<sequence>MSSKKYTETPVKEAIVRAKNQGQSSKAVAALFNVKVRTVQHIYKLSQERGHSHRLPKTGRPKKLSNADERILIRPVRDNPNLSARDVAKQAQLQLGVTITRWTRFNFHNPDGGNFIRRPPNKRYDPKFIKSTMKYGGGGIMAWGCFSRDGIGPLVRIHGNMTAIMYRDILANNMIPHAREKLARGWKFMQDNDSKHTSRLLRGGIDKNGRVTFSWWRQNGIDLMITPPYSPDINPIEHLWSVVKRKLRGNRFRNGDQLWESVLAAWNSIPIETLINLVNSMPSRLHAIIRANGGVTKY</sequence>
<dbReference type="Proteomes" id="UP001497535">
    <property type="component" value="Unassembled WGS sequence"/>
</dbReference>
<comment type="caution">
    <text evidence="1">The sequence shown here is derived from an EMBL/GenBank/DDBJ whole genome shotgun (WGS) entry which is preliminary data.</text>
</comment>
<protein>
    <submittedName>
        <fullName evidence="1">Uncharacterized protein</fullName>
    </submittedName>
</protein>
<dbReference type="EMBL" id="CAVMJV010000052">
    <property type="protein sequence ID" value="CAK5084012.1"/>
    <property type="molecule type" value="Genomic_DNA"/>
</dbReference>
<organism evidence="1 2">
    <name type="scientific">Meloidogyne enterolobii</name>
    <name type="common">Root-knot nematode worm</name>
    <name type="synonym">Meloidogyne mayaguensis</name>
    <dbReference type="NCBI Taxonomy" id="390850"/>
    <lineage>
        <taxon>Eukaryota</taxon>
        <taxon>Metazoa</taxon>
        <taxon>Ecdysozoa</taxon>
        <taxon>Nematoda</taxon>
        <taxon>Chromadorea</taxon>
        <taxon>Rhabditida</taxon>
        <taxon>Tylenchina</taxon>
        <taxon>Tylenchomorpha</taxon>
        <taxon>Tylenchoidea</taxon>
        <taxon>Meloidogynidae</taxon>
        <taxon>Meloidogyninae</taxon>
        <taxon>Meloidogyne</taxon>
    </lineage>
</organism>
<name>A0ACB0ZXY7_MELEN</name>